<feature type="compositionally biased region" description="Low complexity" evidence="1">
    <location>
        <begin position="73"/>
        <end position="82"/>
    </location>
</feature>
<proteinExistence type="predicted"/>
<feature type="compositionally biased region" description="Basic and acidic residues" evidence="1">
    <location>
        <begin position="112"/>
        <end position="127"/>
    </location>
</feature>
<protein>
    <submittedName>
        <fullName evidence="3">Uncharacterized protein</fullName>
    </submittedName>
</protein>
<dbReference type="WBParaSite" id="MBELARI_LOCUS15238">
    <property type="protein sequence ID" value="MBELARI_LOCUS15238"/>
    <property type="gene ID" value="MBELARI_LOCUS15238"/>
</dbReference>
<sequence length="127" mass="13567">MVEKAPPRPICQVEQRRARLVAGSMPEEDHSQPTQETIVVMGSPAIGSPVLVRNQAMPHSPDNLNGTIATRLASPEPSRSPAMSPPPPAAVPNPPVQNAAPTGSNLAYPGELEAKISRENPRERSRK</sequence>
<name>A0AAF3EMG8_9BILA</name>
<keyword evidence="2" id="KW-1185">Reference proteome</keyword>
<reference evidence="3" key="1">
    <citation type="submission" date="2024-02" db="UniProtKB">
        <authorList>
            <consortium name="WormBaseParasite"/>
        </authorList>
    </citation>
    <scope>IDENTIFICATION</scope>
</reference>
<dbReference type="AlphaFoldDB" id="A0AAF3EMG8"/>
<feature type="compositionally biased region" description="Pro residues" evidence="1">
    <location>
        <begin position="83"/>
        <end position="95"/>
    </location>
</feature>
<evidence type="ECO:0000313" key="2">
    <source>
        <dbReference type="Proteomes" id="UP000887575"/>
    </source>
</evidence>
<evidence type="ECO:0000256" key="1">
    <source>
        <dbReference type="SAM" id="MobiDB-lite"/>
    </source>
</evidence>
<evidence type="ECO:0000313" key="3">
    <source>
        <dbReference type="WBParaSite" id="MBELARI_LOCUS15238"/>
    </source>
</evidence>
<dbReference type="Proteomes" id="UP000887575">
    <property type="component" value="Unassembled WGS sequence"/>
</dbReference>
<accession>A0AAF3EMG8</accession>
<organism evidence="2 3">
    <name type="scientific">Mesorhabditis belari</name>
    <dbReference type="NCBI Taxonomy" id="2138241"/>
    <lineage>
        <taxon>Eukaryota</taxon>
        <taxon>Metazoa</taxon>
        <taxon>Ecdysozoa</taxon>
        <taxon>Nematoda</taxon>
        <taxon>Chromadorea</taxon>
        <taxon>Rhabditida</taxon>
        <taxon>Rhabditina</taxon>
        <taxon>Rhabditomorpha</taxon>
        <taxon>Rhabditoidea</taxon>
        <taxon>Rhabditidae</taxon>
        <taxon>Mesorhabditinae</taxon>
        <taxon>Mesorhabditis</taxon>
    </lineage>
</organism>
<feature type="region of interest" description="Disordered" evidence="1">
    <location>
        <begin position="58"/>
        <end position="127"/>
    </location>
</feature>